<gene>
    <name evidence="2" type="ORF">EYF80_038076</name>
</gene>
<evidence type="ECO:0000256" key="1">
    <source>
        <dbReference type="SAM" id="MobiDB-lite"/>
    </source>
</evidence>
<comment type="caution">
    <text evidence="2">The sequence shown here is derived from an EMBL/GenBank/DDBJ whole genome shotgun (WGS) entry which is preliminary data.</text>
</comment>
<reference evidence="2 3" key="1">
    <citation type="submission" date="2019-03" db="EMBL/GenBank/DDBJ databases">
        <title>First draft genome of Liparis tanakae, snailfish: a comprehensive survey of snailfish specific genes.</title>
        <authorList>
            <person name="Kim W."/>
            <person name="Song I."/>
            <person name="Jeong J.-H."/>
            <person name="Kim D."/>
            <person name="Kim S."/>
            <person name="Ryu S."/>
            <person name="Song J.Y."/>
            <person name="Lee S.K."/>
        </authorList>
    </citation>
    <scope>NUCLEOTIDE SEQUENCE [LARGE SCALE GENOMIC DNA]</scope>
    <source>
        <tissue evidence="2">Muscle</tissue>
    </source>
</reference>
<dbReference type="AlphaFoldDB" id="A0A4Z2GDR4"/>
<organism evidence="2 3">
    <name type="scientific">Liparis tanakae</name>
    <name type="common">Tanaka's snailfish</name>
    <dbReference type="NCBI Taxonomy" id="230148"/>
    <lineage>
        <taxon>Eukaryota</taxon>
        <taxon>Metazoa</taxon>
        <taxon>Chordata</taxon>
        <taxon>Craniata</taxon>
        <taxon>Vertebrata</taxon>
        <taxon>Euteleostomi</taxon>
        <taxon>Actinopterygii</taxon>
        <taxon>Neopterygii</taxon>
        <taxon>Teleostei</taxon>
        <taxon>Neoteleostei</taxon>
        <taxon>Acanthomorphata</taxon>
        <taxon>Eupercaria</taxon>
        <taxon>Perciformes</taxon>
        <taxon>Cottioidei</taxon>
        <taxon>Cottales</taxon>
        <taxon>Liparidae</taxon>
        <taxon>Liparis</taxon>
    </lineage>
</organism>
<protein>
    <submittedName>
        <fullName evidence="2">Uncharacterized protein</fullName>
    </submittedName>
</protein>
<keyword evidence="3" id="KW-1185">Reference proteome</keyword>
<evidence type="ECO:0000313" key="3">
    <source>
        <dbReference type="Proteomes" id="UP000314294"/>
    </source>
</evidence>
<dbReference type="Proteomes" id="UP000314294">
    <property type="component" value="Unassembled WGS sequence"/>
</dbReference>
<feature type="region of interest" description="Disordered" evidence="1">
    <location>
        <begin position="188"/>
        <end position="209"/>
    </location>
</feature>
<proteinExistence type="predicted"/>
<evidence type="ECO:0000313" key="2">
    <source>
        <dbReference type="EMBL" id="TNN51726.1"/>
    </source>
</evidence>
<dbReference type="EMBL" id="SRLO01000572">
    <property type="protein sequence ID" value="TNN51726.1"/>
    <property type="molecule type" value="Genomic_DNA"/>
</dbReference>
<accession>A0A4Z2GDR4</accession>
<name>A0A4Z2GDR4_9TELE</name>
<sequence length="366" mass="40587">MKMESTFWLSLGSLADVSNSSMLWESANFSAMLEGTLGESTKQRGKLTCIWSTRSHLFPTRTRGTDAETRWPLHSCNTAEYVSPSSSTAFSRKSTPMVASVLSGKLPPVKRKVRQVLPTFESPMTMILKIRVWMLSSREEVMLGAASLLLLARLRLLALWRSMEDVRMVTLSSARFLRVFPFPPPPLSPPPPPPPLSPPPPPGARVSSGESLVIVPEEAMRKSLQAPVPVDLEATAEVGCWEGMPIRSDPPDSWFGFPFHSAIQKRRLVSHLYRCSMMVLEGSCQMVPLVDGVDSGQWRYTADPYIAETEWRRDGPPWRWVGGMGRGGGGGGWREKEGEFALTSSWTALLATPTALPAKHSYLWED</sequence>
<feature type="compositionally biased region" description="Pro residues" evidence="1">
    <location>
        <begin position="188"/>
        <end position="203"/>
    </location>
</feature>